<dbReference type="Gene3D" id="3.40.1050.10">
    <property type="entry name" value="Carbonic anhydrase"/>
    <property type="match status" value="1"/>
</dbReference>
<dbReference type="SMART" id="SM00947">
    <property type="entry name" value="Pro_CA"/>
    <property type="match status" value="1"/>
</dbReference>
<accession>A0ABT0PH43</accession>
<comment type="function">
    <text evidence="8">Reversible hydration of carbon dioxide.</text>
</comment>
<evidence type="ECO:0000256" key="4">
    <source>
        <dbReference type="ARBA" id="ARBA00022723"/>
    </source>
</evidence>
<keyword evidence="4" id="KW-0479">Metal-binding</keyword>
<evidence type="ECO:0000256" key="3">
    <source>
        <dbReference type="ARBA" id="ARBA00012925"/>
    </source>
</evidence>
<protein>
    <recommendedName>
        <fullName evidence="3 8">Carbonic anhydrase</fullName>
        <ecNumber evidence="3 8">4.2.1.1</ecNumber>
    </recommendedName>
    <alternativeName>
        <fullName evidence="8">Carbonate dehydratase</fullName>
    </alternativeName>
</protein>
<dbReference type="CDD" id="cd00883">
    <property type="entry name" value="beta_CA_cladeA"/>
    <property type="match status" value="1"/>
</dbReference>
<sequence>MDEINRLVKQNRKWAENKEEEHPGFFTDTARKQSPEYLWIGCCDSRMPAEMVTGMEPGDMLVYRNVANLVTTRDTSCMAAIQFAVDALHVKHIIVTGHTNCGGIQAGYSNNASGELEEWLKPVRDLCDCHKDQIENIPDDQGRVNRLVELNIEQQVLNLADLPVIQNAWKRGQQLTIHGCLYDLATGELNPLGIMVNSLD</sequence>
<dbReference type="PANTHER" id="PTHR11002">
    <property type="entry name" value="CARBONIC ANHYDRASE"/>
    <property type="match status" value="1"/>
</dbReference>
<comment type="catalytic activity">
    <reaction evidence="7 8">
        <text>hydrogencarbonate + H(+) = CO2 + H2O</text>
        <dbReference type="Rhea" id="RHEA:10748"/>
        <dbReference type="ChEBI" id="CHEBI:15377"/>
        <dbReference type="ChEBI" id="CHEBI:15378"/>
        <dbReference type="ChEBI" id="CHEBI:16526"/>
        <dbReference type="ChEBI" id="CHEBI:17544"/>
        <dbReference type="EC" id="4.2.1.1"/>
    </reaction>
</comment>
<dbReference type="Proteomes" id="UP001203338">
    <property type="component" value="Unassembled WGS sequence"/>
</dbReference>
<keyword evidence="5 8" id="KW-0862">Zinc</keyword>
<dbReference type="InterPro" id="IPR036874">
    <property type="entry name" value="Carbonic_anhydrase_sf"/>
</dbReference>
<evidence type="ECO:0000313" key="9">
    <source>
        <dbReference type="EMBL" id="MCL6270326.1"/>
    </source>
</evidence>
<gene>
    <name evidence="9" type="ORF">M3P05_10380</name>
</gene>
<keyword evidence="6 8" id="KW-0456">Lyase</keyword>
<comment type="caution">
    <text evidence="9">The sequence shown here is derived from an EMBL/GenBank/DDBJ whole genome shotgun (WGS) entry which is preliminary data.</text>
</comment>
<reference evidence="9 10" key="1">
    <citation type="submission" date="2022-05" db="EMBL/GenBank/DDBJ databases">
        <authorList>
            <person name="Park J.-S."/>
        </authorList>
    </citation>
    <scope>NUCLEOTIDE SEQUENCE [LARGE SCALE GENOMIC DNA]</scope>
    <source>
        <strain evidence="9 10">2012CJ34-2</strain>
    </source>
</reference>
<evidence type="ECO:0000256" key="8">
    <source>
        <dbReference type="RuleBase" id="RU003956"/>
    </source>
</evidence>
<dbReference type="InterPro" id="IPR015892">
    <property type="entry name" value="Carbonic_anhydrase_CS"/>
</dbReference>
<name>A0ABT0PH43_9GAMM</name>
<evidence type="ECO:0000256" key="6">
    <source>
        <dbReference type="ARBA" id="ARBA00023239"/>
    </source>
</evidence>
<dbReference type="InterPro" id="IPR001765">
    <property type="entry name" value="Carbonic_anhydrase"/>
</dbReference>
<dbReference type="EMBL" id="JAMFLX010000012">
    <property type="protein sequence ID" value="MCL6270326.1"/>
    <property type="molecule type" value="Genomic_DNA"/>
</dbReference>
<organism evidence="9 10">
    <name type="scientific">Parendozoicomonas callyspongiae</name>
    <dbReference type="NCBI Taxonomy" id="2942213"/>
    <lineage>
        <taxon>Bacteria</taxon>
        <taxon>Pseudomonadati</taxon>
        <taxon>Pseudomonadota</taxon>
        <taxon>Gammaproteobacteria</taxon>
        <taxon>Oceanospirillales</taxon>
        <taxon>Endozoicomonadaceae</taxon>
        <taxon>Parendozoicomonas</taxon>
    </lineage>
</organism>
<evidence type="ECO:0000256" key="2">
    <source>
        <dbReference type="ARBA" id="ARBA00006217"/>
    </source>
</evidence>
<dbReference type="SUPFAM" id="SSF53056">
    <property type="entry name" value="beta-carbonic anhydrase, cab"/>
    <property type="match status" value="1"/>
</dbReference>
<evidence type="ECO:0000256" key="1">
    <source>
        <dbReference type="ARBA" id="ARBA00001947"/>
    </source>
</evidence>
<dbReference type="EC" id="4.2.1.1" evidence="3 8"/>
<dbReference type="Pfam" id="PF00484">
    <property type="entry name" value="Pro_CA"/>
    <property type="match status" value="1"/>
</dbReference>
<dbReference type="PANTHER" id="PTHR11002:SF76">
    <property type="entry name" value="CARBONIC ANHYDRASE"/>
    <property type="match status" value="1"/>
</dbReference>
<comment type="similarity">
    <text evidence="2 8">Belongs to the beta-class carbonic anhydrase family.</text>
</comment>
<evidence type="ECO:0000313" key="10">
    <source>
        <dbReference type="Proteomes" id="UP001203338"/>
    </source>
</evidence>
<dbReference type="RefSeq" id="WP_249699518.1">
    <property type="nucleotide sequence ID" value="NZ_JAMFLX010000012.1"/>
</dbReference>
<keyword evidence="10" id="KW-1185">Reference proteome</keyword>
<evidence type="ECO:0000256" key="5">
    <source>
        <dbReference type="ARBA" id="ARBA00022833"/>
    </source>
</evidence>
<evidence type="ECO:0000256" key="7">
    <source>
        <dbReference type="ARBA" id="ARBA00048348"/>
    </source>
</evidence>
<dbReference type="PROSITE" id="PS00705">
    <property type="entry name" value="PROK_CO2_ANHYDRASE_2"/>
    <property type="match status" value="1"/>
</dbReference>
<comment type="cofactor">
    <cofactor evidence="1">
        <name>Zn(2+)</name>
        <dbReference type="ChEBI" id="CHEBI:29105"/>
    </cofactor>
</comment>
<proteinExistence type="inferred from homology"/>